<dbReference type="Proteomes" id="UP000694844">
    <property type="component" value="Chromosome 2"/>
</dbReference>
<feature type="transmembrane region" description="Helical" evidence="8">
    <location>
        <begin position="156"/>
        <end position="178"/>
    </location>
</feature>
<dbReference type="PROSITE" id="PS50262">
    <property type="entry name" value="G_PROTEIN_RECEP_F1_2"/>
    <property type="match status" value="1"/>
</dbReference>
<dbReference type="AlphaFoldDB" id="A0A8B8CKS6"/>
<evidence type="ECO:0000256" key="3">
    <source>
        <dbReference type="ARBA" id="ARBA00022989"/>
    </source>
</evidence>
<dbReference type="Pfam" id="PF00001">
    <property type="entry name" value="7tm_1"/>
    <property type="match status" value="1"/>
</dbReference>
<dbReference type="RefSeq" id="XP_022315440.1">
    <property type="nucleotide sequence ID" value="XM_022459732.1"/>
</dbReference>
<dbReference type="SUPFAM" id="SSF81321">
    <property type="entry name" value="Family A G protein-coupled receptor-like"/>
    <property type="match status" value="1"/>
</dbReference>
<keyword evidence="3 8" id="KW-1133">Transmembrane helix</keyword>
<feature type="transmembrane region" description="Helical" evidence="8">
    <location>
        <begin position="76"/>
        <end position="97"/>
    </location>
</feature>
<evidence type="ECO:0000313" key="11">
    <source>
        <dbReference type="RefSeq" id="XP_022315439.1"/>
    </source>
</evidence>
<dbReference type="InterPro" id="IPR000276">
    <property type="entry name" value="GPCR_Rhodpsn"/>
</dbReference>
<sequence length="368" mass="41803">MDFVTNNYDLGIEETSKGIMNGTLNFRSREEQNHDAAHQRLPTVIFLGILIVVGVIGNIIVLVVYTKKYPSTTFKFYILSLAIIDLLTCCISMPFEIADNVLPFLFFNEIVCQVGRFLGNVFKMASAFVIVVMAIGRYKKICHPFSKSTSISQARLAFIFSMVLAVVFSWPTLLLQGIRERNLKFNITGYDCSISSDVVHTDYPFIFSTVMFSVYAAVFIALVVLYSLVIYTLHLHVKEQEQFAFNDNIRKSNPRITKMMIAITLAFIVCYVPNCILDAISTFKHGYVAPPSPIVLATLPLIARTFFINNVINPFIYLLGDPKFRNIIKQCIRWLFYSICRPGKKKFKDFTVAETMHLTDVKHATSHS</sequence>
<evidence type="ECO:0000313" key="12">
    <source>
        <dbReference type="RefSeq" id="XP_022315440.1"/>
    </source>
</evidence>
<keyword evidence="2 8" id="KW-0812">Transmembrane</keyword>
<feature type="domain" description="G-protein coupled receptors family 1 profile" evidence="9">
    <location>
        <begin position="57"/>
        <end position="317"/>
    </location>
</feature>
<feature type="transmembrane region" description="Helical" evidence="8">
    <location>
        <begin position="259"/>
        <end position="281"/>
    </location>
</feature>
<keyword evidence="5 8" id="KW-0472">Membrane</keyword>
<accession>A0A8B8CKS6</accession>
<keyword evidence="7" id="KW-0807">Transducer</keyword>
<comment type="subcellular location">
    <subcellularLocation>
        <location evidence="1">Membrane</location>
        <topology evidence="1">Multi-pass membrane protein</topology>
    </subcellularLocation>
</comment>
<dbReference type="CDD" id="cd00637">
    <property type="entry name" value="7tm_classA_rhodopsin-like"/>
    <property type="match status" value="1"/>
</dbReference>
<dbReference type="PANTHER" id="PTHR24243">
    <property type="entry name" value="G-PROTEIN COUPLED RECEPTOR"/>
    <property type="match status" value="1"/>
</dbReference>
<evidence type="ECO:0000313" key="14">
    <source>
        <dbReference type="RefSeq" id="XP_022315790.1"/>
    </source>
</evidence>
<dbReference type="PANTHER" id="PTHR24243:SF224">
    <property type="entry name" value="G-PROTEIN COUPLED RECEPTOR 19-RELATED"/>
    <property type="match status" value="1"/>
</dbReference>
<evidence type="ECO:0000256" key="6">
    <source>
        <dbReference type="ARBA" id="ARBA00023170"/>
    </source>
</evidence>
<feature type="transmembrane region" description="Helical" evidence="8">
    <location>
        <begin position="205"/>
        <end position="233"/>
    </location>
</feature>
<keyword evidence="10" id="KW-1185">Reference proteome</keyword>
<gene>
    <name evidence="13 14" type="primary">LOC111119672</name>
    <name evidence="11 12" type="synonym">LOC111119520</name>
</gene>
<reference evidence="11 12" key="1">
    <citation type="submission" date="2025-04" db="UniProtKB">
        <authorList>
            <consortium name="RefSeq"/>
        </authorList>
    </citation>
    <scope>IDENTIFICATION</scope>
    <source>
        <tissue evidence="11 12">Whole sample</tissue>
    </source>
</reference>
<evidence type="ECO:0000256" key="5">
    <source>
        <dbReference type="ARBA" id="ARBA00023136"/>
    </source>
</evidence>
<proteinExistence type="predicted"/>
<evidence type="ECO:0000313" key="10">
    <source>
        <dbReference type="Proteomes" id="UP000694844"/>
    </source>
</evidence>
<dbReference type="RefSeq" id="XP_022315790.1">
    <property type="nucleotide sequence ID" value="XM_022460082.1"/>
</dbReference>
<dbReference type="GO" id="GO:0004930">
    <property type="term" value="F:G protein-coupled receptor activity"/>
    <property type="evidence" value="ECO:0007669"/>
    <property type="project" value="UniProtKB-KW"/>
</dbReference>
<evidence type="ECO:0000256" key="4">
    <source>
        <dbReference type="ARBA" id="ARBA00023040"/>
    </source>
</evidence>
<dbReference type="RefSeq" id="XP_022315789.1">
    <property type="nucleotide sequence ID" value="XM_022460081.1"/>
</dbReference>
<dbReference type="KEGG" id="cvn:111119672"/>
<feature type="transmembrane region" description="Helical" evidence="8">
    <location>
        <begin position="44"/>
        <end position="64"/>
    </location>
</feature>
<evidence type="ECO:0000259" key="9">
    <source>
        <dbReference type="PROSITE" id="PS50262"/>
    </source>
</evidence>
<dbReference type="GeneID" id="111119672"/>
<evidence type="ECO:0000256" key="2">
    <source>
        <dbReference type="ARBA" id="ARBA00022692"/>
    </source>
</evidence>
<dbReference type="Gene3D" id="1.20.1070.10">
    <property type="entry name" value="Rhodopsin 7-helix transmembrane proteins"/>
    <property type="match status" value="1"/>
</dbReference>
<evidence type="ECO:0000313" key="13">
    <source>
        <dbReference type="RefSeq" id="XP_022315789.1"/>
    </source>
</evidence>
<name>A0A8B8CKS6_CRAVI</name>
<dbReference type="PRINTS" id="PR00237">
    <property type="entry name" value="GPCRRHODOPSN"/>
</dbReference>
<dbReference type="KEGG" id="cvn:111119520"/>
<dbReference type="OrthoDB" id="10044919at2759"/>
<evidence type="ECO:0000256" key="1">
    <source>
        <dbReference type="ARBA" id="ARBA00004141"/>
    </source>
</evidence>
<dbReference type="RefSeq" id="XP_022315439.1">
    <property type="nucleotide sequence ID" value="XM_022459731.1"/>
</dbReference>
<evidence type="ECO:0000256" key="7">
    <source>
        <dbReference type="ARBA" id="ARBA00023224"/>
    </source>
</evidence>
<evidence type="ECO:0000256" key="8">
    <source>
        <dbReference type="SAM" id="Phobius"/>
    </source>
</evidence>
<feature type="transmembrane region" description="Helical" evidence="8">
    <location>
        <begin position="301"/>
        <end position="320"/>
    </location>
</feature>
<dbReference type="GO" id="GO:0005886">
    <property type="term" value="C:plasma membrane"/>
    <property type="evidence" value="ECO:0007669"/>
    <property type="project" value="TreeGrafter"/>
</dbReference>
<protein>
    <submittedName>
        <fullName evidence="11 12">Rhodopsin, GQ-coupled-like</fullName>
    </submittedName>
</protein>
<organism evidence="10 13">
    <name type="scientific">Crassostrea virginica</name>
    <name type="common">Eastern oyster</name>
    <dbReference type="NCBI Taxonomy" id="6565"/>
    <lineage>
        <taxon>Eukaryota</taxon>
        <taxon>Metazoa</taxon>
        <taxon>Spiralia</taxon>
        <taxon>Lophotrochozoa</taxon>
        <taxon>Mollusca</taxon>
        <taxon>Bivalvia</taxon>
        <taxon>Autobranchia</taxon>
        <taxon>Pteriomorphia</taxon>
        <taxon>Ostreida</taxon>
        <taxon>Ostreoidea</taxon>
        <taxon>Ostreidae</taxon>
        <taxon>Crassostrea</taxon>
    </lineage>
</organism>
<keyword evidence="6" id="KW-0675">Receptor</keyword>
<feature type="transmembrane region" description="Helical" evidence="8">
    <location>
        <begin position="117"/>
        <end position="135"/>
    </location>
</feature>
<keyword evidence="4" id="KW-0297">G-protein coupled receptor</keyword>
<dbReference type="InterPro" id="IPR017452">
    <property type="entry name" value="GPCR_Rhodpsn_7TM"/>
</dbReference>